<evidence type="ECO:0000313" key="2">
    <source>
        <dbReference type="Proteomes" id="UP001620626"/>
    </source>
</evidence>
<keyword evidence="2" id="KW-1185">Reference proteome</keyword>
<sequence length="147" mass="17132">MKKTLFHYSEKRLALAFEAVELLLCHFPLIFHHFPQAVVRRPLTNCICPLVPPPLTRSTRLWHRTIRTISSLRQPPLFPRLHRPPPHTTHRKALPNFVALLINCLIRRRPLPPAPLLTPSADGTFYHQHKTPAAHHYYSVQEMKINL</sequence>
<accession>A0ABD2L7Q2</accession>
<reference evidence="1 2" key="1">
    <citation type="submission" date="2024-10" db="EMBL/GenBank/DDBJ databases">
        <authorList>
            <person name="Kim D."/>
        </authorList>
    </citation>
    <scope>NUCLEOTIDE SEQUENCE [LARGE SCALE GENOMIC DNA]</scope>
    <source>
        <strain evidence="1">BH-2024</strain>
    </source>
</reference>
<gene>
    <name evidence="1" type="ORF">niasHT_019330</name>
</gene>
<evidence type="ECO:0000313" key="1">
    <source>
        <dbReference type="EMBL" id="KAL3110469.1"/>
    </source>
</evidence>
<comment type="caution">
    <text evidence="1">The sequence shown here is derived from an EMBL/GenBank/DDBJ whole genome shotgun (WGS) entry which is preliminary data.</text>
</comment>
<proteinExistence type="predicted"/>
<name>A0ABD2L7Q2_9BILA</name>
<dbReference type="Proteomes" id="UP001620626">
    <property type="component" value="Unassembled WGS sequence"/>
</dbReference>
<protein>
    <submittedName>
        <fullName evidence="1">Uncharacterized protein</fullName>
    </submittedName>
</protein>
<dbReference type="AlphaFoldDB" id="A0ABD2L7Q2"/>
<organism evidence="1 2">
    <name type="scientific">Heterodera trifolii</name>
    <dbReference type="NCBI Taxonomy" id="157864"/>
    <lineage>
        <taxon>Eukaryota</taxon>
        <taxon>Metazoa</taxon>
        <taxon>Ecdysozoa</taxon>
        <taxon>Nematoda</taxon>
        <taxon>Chromadorea</taxon>
        <taxon>Rhabditida</taxon>
        <taxon>Tylenchina</taxon>
        <taxon>Tylenchomorpha</taxon>
        <taxon>Tylenchoidea</taxon>
        <taxon>Heteroderidae</taxon>
        <taxon>Heteroderinae</taxon>
        <taxon>Heterodera</taxon>
    </lineage>
</organism>
<dbReference type="EMBL" id="JBICBT010000539">
    <property type="protein sequence ID" value="KAL3110469.1"/>
    <property type="molecule type" value="Genomic_DNA"/>
</dbReference>